<evidence type="ECO:0000313" key="3">
    <source>
        <dbReference type="EMBL" id="HJC48631.1"/>
    </source>
</evidence>
<feature type="compositionally biased region" description="Low complexity" evidence="1">
    <location>
        <begin position="111"/>
        <end position="125"/>
    </location>
</feature>
<gene>
    <name evidence="3" type="ORF">IAA04_11315</name>
</gene>
<organism evidence="3 4">
    <name type="scientific">Candidatus Lachnoclostridium pullistercoris</name>
    <dbReference type="NCBI Taxonomy" id="2838632"/>
    <lineage>
        <taxon>Bacteria</taxon>
        <taxon>Bacillati</taxon>
        <taxon>Bacillota</taxon>
        <taxon>Clostridia</taxon>
        <taxon>Lachnospirales</taxon>
        <taxon>Lachnospiraceae</taxon>
    </lineage>
</organism>
<comment type="caution">
    <text evidence="3">The sequence shown here is derived from an EMBL/GenBank/DDBJ whole genome shotgun (WGS) entry which is preliminary data.</text>
</comment>
<feature type="region of interest" description="Disordered" evidence="1">
    <location>
        <begin position="72"/>
        <end position="93"/>
    </location>
</feature>
<name>A0A9D2T7W9_9FIRM</name>
<feature type="region of interest" description="Disordered" evidence="1">
    <location>
        <begin position="106"/>
        <end position="125"/>
    </location>
</feature>
<evidence type="ECO:0000256" key="1">
    <source>
        <dbReference type="SAM" id="MobiDB-lite"/>
    </source>
</evidence>
<feature type="transmembrane region" description="Helical" evidence="2">
    <location>
        <begin position="182"/>
        <end position="200"/>
    </location>
</feature>
<dbReference type="Proteomes" id="UP000823883">
    <property type="component" value="Unassembled WGS sequence"/>
</dbReference>
<keyword evidence="2" id="KW-0812">Transmembrane</keyword>
<proteinExistence type="predicted"/>
<reference evidence="3" key="1">
    <citation type="journal article" date="2021" name="PeerJ">
        <title>Extensive microbial diversity within the chicken gut microbiome revealed by metagenomics and culture.</title>
        <authorList>
            <person name="Gilroy R."/>
            <person name="Ravi A."/>
            <person name="Getino M."/>
            <person name="Pursley I."/>
            <person name="Horton D.L."/>
            <person name="Alikhan N.F."/>
            <person name="Baker D."/>
            <person name="Gharbi K."/>
            <person name="Hall N."/>
            <person name="Watson M."/>
            <person name="Adriaenssens E.M."/>
            <person name="Foster-Nyarko E."/>
            <person name="Jarju S."/>
            <person name="Secka A."/>
            <person name="Antonio M."/>
            <person name="Oren A."/>
            <person name="Chaudhuri R.R."/>
            <person name="La Ragione R."/>
            <person name="Hildebrand F."/>
            <person name="Pallen M.J."/>
        </authorList>
    </citation>
    <scope>NUCLEOTIDE SEQUENCE</scope>
    <source>
        <strain evidence="3">CHK183-5548</strain>
    </source>
</reference>
<sequence>MNRDEFLRTLREALAGEVSPNIIEENIRYYDAYITDEVQKGRSEEAVIEELGGPRVIARTIIDVAAAGGDAGAEDPYGEAAQESAYRSGNGSGASYRNGSGTSYGNGSGSPYGNDSGSPYGSNSGSPYGNAGGRGSYDPFGFGRQEHRSFHVFNLDKWYWKLLLWLVIFFILFLVVNLVMGLAYLLWPFLLVGLIVWLITSARR</sequence>
<reference evidence="3" key="2">
    <citation type="submission" date="2021-04" db="EMBL/GenBank/DDBJ databases">
        <authorList>
            <person name="Gilroy R."/>
        </authorList>
    </citation>
    <scope>NUCLEOTIDE SEQUENCE</scope>
    <source>
        <strain evidence="3">CHK183-5548</strain>
    </source>
</reference>
<feature type="transmembrane region" description="Helical" evidence="2">
    <location>
        <begin position="158"/>
        <end position="176"/>
    </location>
</feature>
<keyword evidence="2" id="KW-1133">Transmembrane helix</keyword>
<dbReference type="Pfam" id="PF22564">
    <property type="entry name" value="HAAS"/>
    <property type="match status" value="1"/>
</dbReference>
<evidence type="ECO:0000313" key="4">
    <source>
        <dbReference type="Proteomes" id="UP000823883"/>
    </source>
</evidence>
<evidence type="ECO:0000256" key="2">
    <source>
        <dbReference type="SAM" id="Phobius"/>
    </source>
</evidence>
<dbReference type="EMBL" id="DWWL01000074">
    <property type="protein sequence ID" value="HJC48631.1"/>
    <property type="molecule type" value="Genomic_DNA"/>
</dbReference>
<protein>
    <submittedName>
        <fullName evidence="3">DUF1700 domain-containing protein</fullName>
    </submittedName>
</protein>
<dbReference type="AlphaFoldDB" id="A0A9D2T7W9"/>
<accession>A0A9D2T7W9</accession>
<keyword evidence="2" id="KW-0472">Membrane</keyword>